<name>A0A239Z223_CLOCO</name>
<sequence length="224" mass="25703">MGNGTFKYLDIIKESIACLLYPSKDQCVICGVYSKHGICENCFHKINWCKGNFYINKEEFKICCYSTAYYSSSIMEMILSLKYKKSFRSGEILASYMAEKIIKENIPCDLITYIPSDKKSLKKRGFNQSEFLAKNIGDILQVPVKNTLIKVKSTKEQKTLNRENRWINLEKGFKLINKDEIIDKKIILIDDIITTGATVYFASKEICNVNIKELNVLTVAKIVV</sequence>
<protein>
    <submittedName>
        <fullName evidence="1">Competence protein F</fullName>
    </submittedName>
</protein>
<dbReference type="Proteomes" id="UP000250223">
    <property type="component" value="Unassembled WGS sequence"/>
</dbReference>
<dbReference type="PANTHER" id="PTHR47505:SF1">
    <property type="entry name" value="DNA UTILIZATION PROTEIN YHGH"/>
    <property type="match status" value="1"/>
</dbReference>
<organism evidence="1 2">
    <name type="scientific">Clostridium cochlearium</name>
    <dbReference type="NCBI Taxonomy" id="1494"/>
    <lineage>
        <taxon>Bacteria</taxon>
        <taxon>Bacillati</taxon>
        <taxon>Bacillota</taxon>
        <taxon>Clostridia</taxon>
        <taxon>Eubacteriales</taxon>
        <taxon>Clostridiaceae</taxon>
        <taxon>Clostridium</taxon>
    </lineage>
</organism>
<dbReference type="InterPro" id="IPR051910">
    <property type="entry name" value="ComF/GntX_DNA_util-trans"/>
</dbReference>
<evidence type="ECO:0000313" key="1">
    <source>
        <dbReference type="EMBL" id="SQB34307.1"/>
    </source>
</evidence>
<dbReference type="RefSeq" id="WP_095177200.1">
    <property type="nucleotide sequence ID" value="NZ_JAAZKZ010000001.1"/>
</dbReference>
<dbReference type="PANTHER" id="PTHR47505">
    <property type="entry name" value="DNA UTILIZATION PROTEIN YHGH"/>
    <property type="match status" value="1"/>
</dbReference>
<dbReference type="SUPFAM" id="SSF53271">
    <property type="entry name" value="PRTase-like"/>
    <property type="match status" value="1"/>
</dbReference>
<dbReference type="EMBL" id="UAWC01000007">
    <property type="protein sequence ID" value="SQB34307.1"/>
    <property type="molecule type" value="Genomic_DNA"/>
</dbReference>
<dbReference type="AlphaFoldDB" id="A0A239Z223"/>
<evidence type="ECO:0000313" key="2">
    <source>
        <dbReference type="Proteomes" id="UP000250223"/>
    </source>
</evidence>
<dbReference type="GeneID" id="70576150"/>
<dbReference type="InterPro" id="IPR029057">
    <property type="entry name" value="PRTase-like"/>
</dbReference>
<accession>A0A239Z223</accession>
<reference evidence="1 2" key="1">
    <citation type="submission" date="2018-06" db="EMBL/GenBank/DDBJ databases">
        <authorList>
            <consortium name="Pathogen Informatics"/>
            <person name="Doyle S."/>
        </authorList>
    </citation>
    <scope>NUCLEOTIDE SEQUENCE [LARGE SCALE GENOMIC DNA]</scope>
    <source>
        <strain evidence="1 2">NCTC13028</strain>
    </source>
</reference>
<dbReference type="Gene3D" id="3.40.50.2020">
    <property type="match status" value="1"/>
</dbReference>
<proteinExistence type="predicted"/>
<gene>
    <name evidence="1" type="ORF">NCTC13028_01205</name>
</gene>